<keyword evidence="1" id="KW-0472">Membrane</keyword>
<feature type="transmembrane region" description="Helical" evidence="1">
    <location>
        <begin position="236"/>
        <end position="261"/>
    </location>
</feature>
<dbReference type="Pfam" id="PF13346">
    <property type="entry name" value="ABC2_membrane_5"/>
    <property type="match status" value="1"/>
</dbReference>
<protein>
    <submittedName>
        <fullName evidence="2">ABC-type transport system involved in multi-copper enzyme maturation permease subunit</fullName>
    </submittedName>
</protein>
<dbReference type="EMBL" id="JACIGE010000003">
    <property type="protein sequence ID" value="MBB4246862.1"/>
    <property type="molecule type" value="Genomic_DNA"/>
</dbReference>
<keyword evidence="1" id="KW-1133">Transmembrane helix</keyword>
<evidence type="ECO:0000313" key="3">
    <source>
        <dbReference type="Proteomes" id="UP000587070"/>
    </source>
</evidence>
<dbReference type="AlphaFoldDB" id="A0A840GE75"/>
<gene>
    <name evidence="2" type="ORF">GGD90_001225</name>
</gene>
<evidence type="ECO:0000313" key="2">
    <source>
        <dbReference type="EMBL" id="MBB4246862.1"/>
    </source>
</evidence>
<dbReference type="OrthoDB" id="8592241at2"/>
<comment type="caution">
    <text evidence="2">The sequence shown here is derived from an EMBL/GenBank/DDBJ whole genome shotgun (WGS) entry which is preliminary data.</text>
</comment>
<feature type="transmembrane region" description="Helical" evidence="1">
    <location>
        <begin position="137"/>
        <end position="161"/>
    </location>
</feature>
<dbReference type="Proteomes" id="UP000587070">
    <property type="component" value="Unassembled WGS sequence"/>
</dbReference>
<evidence type="ECO:0000256" key="1">
    <source>
        <dbReference type="SAM" id="Phobius"/>
    </source>
</evidence>
<name>A0A840GE75_RHOTE</name>
<proteinExistence type="predicted"/>
<keyword evidence="3" id="KW-1185">Reference proteome</keyword>
<organism evidence="2 3">
    <name type="scientific">Rhodocyclus tenuis</name>
    <name type="common">Rhodospirillum tenue</name>
    <dbReference type="NCBI Taxonomy" id="1066"/>
    <lineage>
        <taxon>Bacteria</taxon>
        <taxon>Pseudomonadati</taxon>
        <taxon>Pseudomonadota</taxon>
        <taxon>Betaproteobacteria</taxon>
        <taxon>Rhodocyclales</taxon>
        <taxon>Rhodocyclaceae</taxon>
        <taxon>Rhodocyclus</taxon>
    </lineage>
</organism>
<feature type="transmembrane region" description="Helical" evidence="1">
    <location>
        <begin position="167"/>
        <end position="188"/>
    </location>
</feature>
<keyword evidence="1" id="KW-0812">Transmembrane</keyword>
<reference evidence="2 3" key="1">
    <citation type="submission" date="2020-08" db="EMBL/GenBank/DDBJ databases">
        <title>Genome sequencing of Purple Non-Sulfur Bacteria from various extreme environments.</title>
        <authorList>
            <person name="Mayer M."/>
        </authorList>
    </citation>
    <scope>NUCLEOTIDE SEQUENCE [LARGE SCALE GENOMIC DNA]</scope>
    <source>
        <strain evidence="2 3">2761</strain>
    </source>
</reference>
<accession>A0A840GE75</accession>
<dbReference type="RefSeq" id="WP_153115362.1">
    <property type="nucleotide sequence ID" value="NZ_JACIGE010000003.1"/>
</dbReference>
<dbReference type="InterPro" id="IPR025699">
    <property type="entry name" value="ABC2_memb-like"/>
</dbReference>
<feature type="transmembrane region" description="Helical" evidence="1">
    <location>
        <begin position="102"/>
        <end position="125"/>
    </location>
</feature>
<feature type="transmembrane region" description="Helical" evidence="1">
    <location>
        <begin position="46"/>
        <end position="67"/>
    </location>
</feature>
<sequence length="267" mass="28792">MFQFLISSWRAGLRGRSFLGVFLLGVALVGVAYLSASFSPRQPQTVALDVGLSGLRFSLVLFAILLVQELVGREIERRAVVLTLSYPVARAFYLLGRYFGVLALAGVATLILALLLWIAVMASGLHYEQQFAVQLGLPFWLAVFGVWLDVAVVAAFTLWIATLSTVTMLPLVLGALFAIAARALGAVFEYVEGGANGQDALAAQFGSVLALVRWLLPDLSRLDWRGWPMYGLAPDTQALALGVLAALLYAGAMLGLAIHAFSRREFS</sequence>